<keyword evidence="3" id="KW-1185">Reference proteome</keyword>
<comment type="caution">
    <text evidence="2">The sequence shown here is derived from an EMBL/GenBank/DDBJ whole genome shotgun (WGS) entry which is preliminary data.</text>
</comment>
<feature type="chain" id="PRO_5040202415" evidence="1">
    <location>
        <begin position="21"/>
        <end position="72"/>
    </location>
</feature>
<dbReference type="EMBL" id="CAKOFQ010006866">
    <property type="protein sequence ID" value="CAH1977842.1"/>
    <property type="molecule type" value="Genomic_DNA"/>
</dbReference>
<evidence type="ECO:0000313" key="2">
    <source>
        <dbReference type="EMBL" id="CAH1977842.1"/>
    </source>
</evidence>
<dbReference type="Proteomes" id="UP001152888">
    <property type="component" value="Unassembled WGS sequence"/>
</dbReference>
<gene>
    <name evidence="2" type="ORF">ACAOBT_LOCUS12916</name>
</gene>
<dbReference type="OrthoDB" id="10495913at2759"/>
<name>A0A9P0KND7_ACAOB</name>
<dbReference type="AlphaFoldDB" id="A0A9P0KND7"/>
<reference evidence="2" key="1">
    <citation type="submission" date="2022-03" db="EMBL/GenBank/DDBJ databases">
        <authorList>
            <person name="Sayadi A."/>
        </authorList>
    </citation>
    <scope>NUCLEOTIDE SEQUENCE</scope>
</reference>
<accession>A0A9P0KND7</accession>
<feature type="signal peptide" evidence="1">
    <location>
        <begin position="1"/>
        <end position="20"/>
    </location>
</feature>
<organism evidence="2 3">
    <name type="scientific">Acanthoscelides obtectus</name>
    <name type="common">Bean weevil</name>
    <name type="synonym">Bruchus obtectus</name>
    <dbReference type="NCBI Taxonomy" id="200917"/>
    <lineage>
        <taxon>Eukaryota</taxon>
        <taxon>Metazoa</taxon>
        <taxon>Ecdysozoa</taxon>
        <taxon>Arthropoda</taxon>
        <taxon>Hexapoda</taxon>
        <taxon>Insecta</taxon>
        <taxon>Pterygota</taxon>
        <taxon>Neoptera</taxon>
        <taxon>Endopterygota</taxon>
        <taxon>Coleoptera</taxon>
        <taxon>Polyphaga</taxon>
        <taxon>Cucujiformia</taxon>
        <taxon>Chrysomeloidea</taxon>
        <taxon>Chrysomelidae</taxon>
        <taxon>Bruchinae</taxon>
        <taxon>Bruchini</taxon>
        <taxon>Acanthoscelides</taxon>
    </lineage>
</organism>
<evidence type="ECO:0000256" key="1">
    <source>
        <dbReference type="SAM" id="SignalP"/>
    </source>
</evidence>
<evidence type="ECO:0000313" key="3">
    <source>
        <dbReference type="Proteomes" id="UP001152888"/>
    </source>
</evidence>
<keyword evidence="1" id="KW-0732">Signal</keyword>
<proteinExistence type="predicted"/>
<sequence length="72" mass="8336">MEMVFIKILLLSAILKFGKAEVSIVKYIGRCKEYPNTPAEVIDVKIERTKRETFLSHAWLVKRPIDRFAKVG</sequence>
<protein>
    <submittedName>
        <fullName evidence="2">Uncharacterized protein</fullName>
    </submittedName>
</protein>